<comment type="similarity">
    <text evidence="7">Belongs to the binding-protein-dependent transport system permease family.</text>
</comment>
<dbReference type="AlphaFoldDB" id="A0A7X0RQZ9"/>
<feature type="domain" description="ABC transmembrane type-1" evidence="8">
    <location>
        <begin position="67"/>
        <end position="261"/>
    </location>
</feature>
<dbReference type="RefSeq" id="WP_185142296.1">
    <property type="nucleotide sequence ID" value="NZ_JACJVP010000011.1"/>
</dbReference>
<keyword evidence="2 7" id="KW-0813">Transport</keyword>
<keyword evidence="6 7" id="KW-0472">Membrane</keyword>
<evidence type="ECO:0000256" key="4">
    <source>
        <dbReference type="ARBA" id="ARBA00022692"/>
    </source>
</evidence>
<evidence type="ECO:0000256" key="1">
    <source>
        <dbReference type="ARBA" id="ARBA00004651"/>
    </source>
</evidence>
<reference evidence="9 10" key="1">
    <citation type="submission" date="2020-08" db="EMBL/GenBank/DDBJ databases">
        <title>Cohnella phylogeny.</title>
        <authorList>
            <person name="Dunlap C."/>
        </authorList>
    </citation>
    <scope>NUCLEOTIDE SEQUENCE [LARGE SCALE GENOMIC DNA]</scope>
    <source>
        <strain evidence="9 10">DSM 28246</strain>
    </source>
</reference>
<evidence type="ECO:0000313" key="10">
    <source>
        <dbReference type="Proteomes" id="UP000547209"/>
    </source>
</evidence>
<dbReference type="PROSITE" id="PS50928">
    <property type="entry name" value="ABC_TM1"/>
    <property type="match status" value="1"/>
</dbReference>
<dbReference type="GO" id="GO:0055085">
    <property type="term" value="P:transmembrane transport"/>
    <property type="evidence" value="ECO:0007669"/>
    <property type="project" value="InterPro"/>
</dbReference>
<evidence type="ECO:0000256" key="5">
    <source>
        <dbReference type="ARBA" id="ARBA00022989"/>
    </source>
</evidence>
<sequence length="276" mass="30266">MRALRLPGAGQLLLLLLLLVFNLLPIYFILENSVKTPLEFASSTLSFPQALQWSNYSVAWEKISMSLYNTSIITVASVVAIVAFSAMSAYSFSKLRFPLKNTLFLLVFGLLLIPGFLTLIPLYLQIKKLGLSDSYLALILPYIAGGQAFSIFVLKTFFEQLPDEIFEAARIDGAGNIRIFSTIVLPLSIPICTTVAIINITSLWNDYLLPSLLLNRGHQTITMALVAFEAAAGNYGLSDYGGMMAAYLIAAVPLLLLFSLLMRNFVEGISSGSIKM</sequence>
<keyword evidence="3" id="KW-1003">Cell membrane</keyword>
<name>A0A7X0RQZ9_9BACL</name>
<proteinExistence type="inferred from homology"/>
<feature type="transmembrane region" description="Helical" evidence="7">
    <location>
        <begin position="135"/>
        <end position="158"/>
    </location>
</feature>
<gene>
    <name evidence="9" type="ORF">H7C19_08955</name>
</gene>
<comment type="subcellular location">
    <subcellularLocation>
        <location evidence="1 7">Cell membrane</location>
        <topology evidence="1 7">Multi-pass membrane protein</topology>
    </subcellularLocation>
</comment>
<dbReference type="CDD" id="cd06261">
    <property type="entry name" value="TM_PBP2"/>
    <property type="match status" value="1"/>
</dbReference>
<comment type="caution">
    <text evidence="9">The sequence shown here is derived from an EMBL/GenBank/DDBJ whole genome shotgun (WGS) entry which is preliminary data.</text>
</comment>
<protein>
    <submittedName>
        <fullName evidence="9">Carbohydrate ABC transporter permease</fullName>
    </submittedName>
</protein>
<dbReference type="SUPFAM" id="SSF161098">
    <property type="entry name" value="MetI-like"/>
    <property type="match status" value="1"/>
</dbReference>
<evidence type="ECO:0000256" key="3">
    <source>
        <dbReference type="ARBA" id="ARBA00022475"/>
    </source>
</evidence>
<evidence type="ECO:0000256" key="7">
    <source>
        <dbReference type="RuleBase" id="RU363032"/>
    </source>
</evidence>
<feature type="transmembrane region" description="Helical" evidence="7">
    <location>
        <begin position="102"/>
        <end position="123"/>
    </location>
</feature>
<dbReference type="Pfam" id="PF00528">
    <property type="entry name" value="BPD_transp_1"/>
    <property type="match status" value="1"/>
</dbReference>
<dbReference type="PANTHER" id="PTHR43744">
    <property type="entry name" value="ABC TRANSPORTER PERMEASE PROTEIN MG189-RELATED-RELATED"/>
    <property type="match status" value="1"/>
</dbReference>
<dbReference type="PANTHER" id="PTHR43744:SF12">
    <property type="entry name" value="ABC TRANSPORTER PERMEASE PROTEIN MG189-RELATED"/>
    <property type="match status" value="1"/>
</dbReference>
<dbReference type="EMBL" id="JACJVP010000011">
    <property type="protein sequence ID" value="MBB6670815.1"/>
    <property type="molecule type" value="Genomic_DNA"/>
</dbReference>
<evidence type="ECO:0000259" key="8">
    <source>
        <dbReference type="PROSITE" id="PS50928"/>
    </source>
</evidence>
<dbReference type="Gene3D" id="1.10.3720.10">
    <property type="entry name" value="MetI-like"/>
    <property type="match status" value="1"/>
</dbReference>
<dbReference type="GO" id="GO:0005886">
    <property type="term" value="C:plasma membrane"/>
    <property type="evidence" value="ECO:0007669"/>
    <property type="project" value="UniProtKB-SubCell"/>
</dbReference>
<accession>A0A7X0RQZ9</accession>
<evidence type="ECO:0000313" key="9">
    <source>
        <dbReference type="EMBL" id="MBB6670815.1"/>
    </source>
</evidence>
<dbReference type="InterPro" id="IPR000515">
    <property type="entry name" value="MetI-like"/>
</dbReference>
<evidence type="ECO:0000256" key="6">
    <source>
        <dbReference type="ARBA" id="ARBA00023136"/>
    </source>
</evidence>
<dbReference type="InterPro" id="IPR035906">
    <property type="entry name" value="MetI-like_sf"/>
</dbReference>
<keyword evidence="5 7" id="KW-1133">Transmembrane helix</keyword>
<feature type="transmembrane region" description="Helical" evidence="7">
    <location>
        <begin position="179"/>
        <end position="204"/>
    </location>
</feature>
<feature type="transmembrane region" description="Helical" evidence="7">
    <location>
        <begin position="12"/>
        <end position="30"/>
    </location>
</feature>
<dbReference type="Proteomes" id="UP000547209">
    <property type="component" value="Unassembled WGS sequence"/>
</dbReference>
<keyword evidence="10" id="KW-1185">Reference proteome</keyword>
<evidence type="ECO:0000256" key="2">
    <source>
        <dbReference type="ARBA" id="ARBA00022448"/>
    </source>
</evidence>
<feature type="transmembrane region" description="Helical" evidence="7">
    <location>
        <begin position="244"/>
        <end position="266"/>
    </location>
</feature>
<organism evidence="9 10">
    <name type="scientific">Cohnella nanjingensis</name>
    <dbReference type="NCBI Taxonomy" id="1387779"/>
    <lineage>
        <taxon>Bacteria</taxon>
        <taxon>Bacillati</taxon>
        <taxon>Bacillota</taxon>
        <taxon>Bacilli</taxon>
        <taxon>Bacillales</taxon>
        <taxon>Paenibacillaceae</taxon>
        <taxon>Cohnella</taxon>
    </lineage>
</organism>
<keyword evidence="4 7" id="KW-0812">Transmembrane</keyword>
<feature type="transmembrane region" description="Helical" evidence="7">
    <location>
        <begin position="67"/>
        <end position="90"/>
    </location>
</feature>